<evidence type="ECO:0000256" key="1">
    <source>
        <dbReference type="SAM" id="SignalP"/>
    </source>
</evidence>
<name>A0A4V2K754_9APHY</name>
<dbReference type="Proteomes" id="UP000292082">
    <property type="component" value="Unassembled WGS sequence"/>
</dbReference>
<gene>
    <name evidence="2" type="ORF">BD310DRAFT_935081</name>
</gene>
<dbReference type="PROSITE" id="PS51257">
    <property type="entry name" value="PROKAR_LIPOPROTEIN"/>
    <property type="match status" value="1"/>
</dbReference>
<keyword evidence="3" id="KW-1185">Reference proteome</keyword>
<sequence>MRTLIHLFLCIASSSCSSPRRPFHSILLRFYPPWAHKLHLLGTHPQQSVRGEAEL</sequence>
<keyword evidence="1" id="KW-0732">Signal</keyword>
<evidence type="ECO:0000313" key="2">
    <source>
        <dbReference type="EMBL" id="TBU54788.1"/>
    </source>
</evidence>
<organism evidence="2 3">
    <name type="scientific">Dichomitus squalens</name>
    <dbReference type="NCBI Taxonomy" id="114155"/>
    <lineage>
        <taxon>Eukaryota</taxon>
        <taxon>Fungi</taxon>
        <taxon>Dikarya</taxon>
        <taxon>Basidiomycota</taxon>
        <taxon>Agaricomycotina</taxon>
        <taxon>Agaricomycetes</taxon>
        <taxon>Polyporales</taxon>
        <taxon>Polyporaceae</taxon>
        <taxon>Dichomitus</taxon>
    </lineage>
</organism>
<protein>
    <submittedName>
        <fullName evidence="2">Uncharacterized protein</fullName>
    </submittedName>
</protein>
<dbReference type="EMBL" id="ML145181">
    <property type="protein sequence ID" value="TBU54788.1"/>
    <property type="molecule type" value="Genomic_DNA"/>
</dbReference>
<reference evidence="2 3" key="1">
    <citation type="submission" date="2019-01" db="EMBL/GenBank/DDBJ databases">
        <title>Draft genome sequences of three monokaryotic isolates of the white-rot basidiomycete fungus Dichomitus squalens.</title>
        <authorList>
            <consortium name="DOE Joint Genome Institute"/>
            <person name="Lopez S.C."/>
            <person name="Andreopoulos B."/>
            <person name="Pangilinan J."/>
            <person name="Lipzen A."/>
            <person name="Riley R."/>
            <person name="Ahrendt S."/>
            <person name="Ng V."/>
            <person name="Barry K."/>
            <person name="Daum C."/>
            <person name="Grigoriev I.V."/>
            <person name="Hilden K.S."/>
            <person name="Makela M.R."/>
            <person name="de Vries R.P."/>
        </authorList>
    </citation>
    <scope>NUCLEOTIDE SEQUENCE [LARGE SCALE GENOMIC DNA]</scope>
    <source>
        <strain evidence="2 3">CBS 464.89</strain>
    </source>
</reference>
<accession>A0A4V2K754</accession>
<evidence type="ECO:0000313" key="3">
    <source>
        <dbReference type="Proteomes" id="UP000292082"/>
    </source>
</evidence>
<feature type="chain" id="PRO_5020203813" evidence="1">
    <location>
        <begin position="17"/>
        <end position="55"/>
    </location>
</feature>
<dbReference type="AlphaFoldDB" id="A0A4V2K754"/>
<proteinExistence type="predicted"/>
<feature type="signal peptide" evidence="1">
    <location>
        <begin position="1"/>
        <end position="16"/>
    </location>
</feature>